<dbReference type="InterPro" id="IPR000835">
    <property type="entry name" value="HTH_MarR-typ"/>
</dbReference>
<comment type="caution">
    <text evidence="2">The sequence shown here is derived from an EMBL/GenBank/DDBJ whole genome shotgun (WGS) entry which is preliminary data.</text>
</comment>
<dbReference type="GO" id="GO:0006950">
    <property type="term" value="P:response to stress"/>
    <property type="evidence" value="ECO:0007669"/>
    <property type="project" value="TreeGrafter"/>
</dbReference>
<name>A0A841EQ45_9BACT</name>
<dbReference type="SUPFAM" id="SSF46785">
    <property type="entry name" value="Winged helix' DNA-binding domain"/>
    <property type="match status" value="1"/>
</dbReference>
<dbReference type="InterPro" id="IPR039422">
    <property type="entry name" value="MarR/SlyA-like"/>
</dbReference>
<evidence type="ECO:0000313" key="2">
    <source>
        <dbReference type="EMBL" id="MBB6005375.1"/>
    </source>
</evidence>
<proteinExistence type="predicted"/>
<dbReference type="GO" id="GO:0003677">
    <property type="term" value="F:DNA binding"/>
    <property type="evidence" value="ECO:0007669"/>
    <property type="project" value="UniProtKB-KW"/>
</dbReference>
<dbReference type="GO" id="GO:0003700">
    <property type="term" value="F:DNA-binding transcription factor activity"/>
    <property type="evidence" value="ECO:0007669"/>
    <property type="project" value="InterPro"/>
</dbReference>
<dbReference type="PANTHER" id="PTHR33164">
    <property type="entry name" value="TRANSCRIPTIONAL REGULATOR, MARR FAMILY"/>
    <property type="match status" value="1"/>
</dbReference>
<dbReference type="PRINTS" id="PR00598">
    <property type="entry name" value="HTHMARR"/>
</dbReference>
<dbReference type="InterPro" id="IPR036388">
    <property type="entry name" value="WH-like_DNA-bd_sf"/>
</dbReference>
<evidence type="ECO:0000313" key="3">
    <source>
        <dbReference type="Proteomes" id="UP000524404"/>
    </source>
</evidence>
<reference evidence="2 3" key="1">
    <citation type="submission" date="2020-08" db="EMBL/GenBank/DDBJ databases">
        <title>Functional genomics of gut bacteria from endangered species of beetles.</title>
        <authorList>
            <person name="Carlos-Shanley C."/>
        </authorList>
    </citation>
    <scope>NUCLEOTIDE SEQUENCE [LARGE SCALE GENOMIC DNA]</scope>
    <source>
        <strain evidence="2 3">S00070</strain>
    </source>
</reference>
<feature type="domain" description="HTH marR-type" evidence="1">
    <location>
        <begin position="8"/>
        <end position="144"/>
    </location>
</feature>
<dbReference type="InterPro" id="IPR036390">
    <property type="entry name" value="WH_DNA-bd_sf"/>
</dbReference>
<dbReference type="AlphaFoldDB" id="A0A841EQ45"/>
<gene>
    <name evidence="2" type="ORF">HNP25_004049</name>
</gene>
<dbReference type="EMBL" id="JACHKT010000043">
    <property type="protein sequence ID" value="MBB6005375.1"/>
    <property type="molecule type" value="Genomic_DNA"/>
</dbReference>
<keyword evidence="2" id="KW-0238">DNA-binding</keyword>
<dbReference type="Pfam" id="PF12802">
    <property type="entry name" value="MarR_2"/>
    <property type="match status" value="1"/>
</dbReference>
<dbReference type="PROSITE" id="PS50995">
    <property type="entry name" value="HTH_MARR_2"/>
    <property type="match status" value="1"/>
</dbReference>
<evidence type="ECO:0000259" key="1">
    <source>
        <dbReference type="PROSITE" id="PS50995"/>
    </source>
</evidence>
<dbReference type="RefSeq" id="WP_184137137.1">
    <property type="nucleotide sequence ID" value="NZ_JACHKT010000043.1"/>
</dbReference>
<organism evidence="2 3">
    <name type="scientific">Arcicella rosea</name>
    <dbReference type="NCBI Taxonomy" id="502909"/>
    <lineage>
        <taxon>Bacteria</taxon>
        <taxon>Pseudomonadati</taxon>
        <taxon>Bacteroidota</taxon>
        <taxon>Cytophagia</taxon>
        <taxon>Cytophagales</taxon>
        <taxon>Flectobacillaceae</taxon>
        <taxon>Arcicella</taxon>
    </lineage>
</organism>
<dbReference type="PANTHER" id="PTHR33164:SF43">
    <property type="entry name" value="HTH-TYPE TRANSCRIPTIONAL REPRESSOR YETL"/>
    <property type="match status" value="1"/>
</dbReference>
<protein>
    <submittedName>
        <fullName evidence="2">DNA-binding MarR family transcriptional regulator</fullName>
    </submittedName>
</protein>
<dbReference type="Gene3D" id="1.10.10.10">
    <property type="entry name" value="Winged helix-like DNA-binding domain superfamily/Winged helix DNA-binding domain"/>
    <property type="match status" value="1"/>
</dbReference>
<accession>A0A841EQ45</accession>
<sequence>MTTNPADNRAYFFKIDTTIKKIRLILQKKIDDAKIDLTVDQWVLLDHIKRNEEFGISQNELAEMTVKDAPTVTRIIDLLVKKGFAERSMMPTDRRRFMITLTDAGRDIFEKAYPIVVEVRRKGWGDLSEEDYKNFVKILDTIYSNITH</sequence>
<dbReference type="SMART" id="SM00347">
    <property type="entry name" value="HTH_MARR"/>
    <property type="match status" value="1"/>
</dbReference>
<keyword evidence="3" id="KW-1185">Reference proteome</keyword>
<dbReference type="Proteomes" id="UP000524404">
    <property type="component" value="Unassembled WGS sequence"/>
</dbReference>